<gene>
    <name evidence="3" type="ORF">NSE01_36860</name>
</gene>
<feature type="compositionally biased region" description="Low complexity" evidence="1">
    <location>
        <begin position="307"/>
        <end position="323"/>
    </location>
</feature>
<dbReference type="AlphaFoldDB" id="A0A512AQ78"/>
<keyword evidence="4" id="KW-1185">Reference proteome</keyword>
<feature type="region of interest" description="Disordered" evidence="1">
    <location>
        <begin position="287"/>
        <end position="323"/>
    </location>
</feature>
<comment type="caution">
    <text evidence="3">The sequence shown here is derived from an EMBL/GenBank/DDBJ whole genome shotgun (WGS) entry which is preliminary data.</text>
</comment>
<dbReference type="RefSeq" id="WP_147161171.1">
    <property type="nucleotide sequence ID" value="NZ_BJYR01000028.1"/>
</dbReference>
<keyword evidence="2" id="KW-0732">Signal</keyword>
<sequence length="323" mass="32707">MHRAPSCVAAISAALIAASGPANAAPPEVQAVQVGAETVRYLQGVPTLDLHKARGAVQISPLPLDHGSMAFSVAVWNEGDAAVTIDVTNFAATSAGKDVGVFTVKELIGKAKNRAMWGQIGLAMAGGLAAAAAASQRDTYRGTLHTPYGSYYSSYSAPSAFGQVQAMAITAGTGVGIAAIQSRLDETRAALGNDVVQLSTVDPMQSYGGKIVLHKIKDAKLPQRVDLTVTWNGETYPFAFRLAKEGTPAPAFVVEAAEVVQGEAAHATKAQAEAAVGAPAAALLAEPAPANTATPAPVPTPVPAPTSTPEAVPVASVSASPAP</sequence>
<protein>
    <submittedName>
        <fullName evidence="3">Uncharacterized protein</fullName>
    </submittedName>
</protein>
<feature type="signal peptide" evidence="2">
    <location>
        <begin position="1"/>
        <end position="24"/>
    </location>
</feature>
<accession>A0A512AQ78</accession>
<dbReference type="OrthoDB" id="7200194at2"/>
<dbReference type="Proteomes" id="UP000321464">
    <property type="component" value="Unassembled WGS sequence"/>
</dbReference>
<feature type="chain" id="PRO_5021768984" evidence="2">
    <location>
        <begin position="25"/>
        <end position="323"/>
    </location>
</feature>
<feature type="compositionally biased region" description="Pro residues" evidence="1">
    <location>
        <begin position="296"/>
        <end position="306"/>
    </location>
</feature>
<proteinExistence type="predicted"/>
<dbReference type="EMBL" id="BJYR01000028">
    <property type="protein sequence ID" value="GEO01854.1"/>
    <property type="molecule type" value="Genomic_DNA"/>
</dbReference>
<evidence type="ECO:0000313" key="3">
    <source>
        <dbReference type="EMBL" id="GEO01854.1"/>
    </source>
</evidence>
<name>A0A512AQ78_9SPHN</name>
<evidence type="ECO:0000256" key="1">
    <source>
        <dbReference type="SAM" id="MobiDB-lite"/>
    </source>
</evidence>
<reference evidence="3 4" key="1">
    <citation type="submission" date="2019-07" db="EMBL/GenBank/DDBJ databases">
        <title>Whole genome shotgun sequence of Novosphingobium sediminis NBRC 106119.</title>
        <authorList>
            <person name="Hosoyama A."/>
            <person name="Uohara A."/>
            <person name="Ohji S."/>
            <person name="Ichikawa N."/>
        </authorList>
    </citation>
    <scope>NUCLEOTIDE SEQUENCE [LARGE SCALE GENOMIC DNA]</scope>
    <source>
        <strain evidence="3 4">NBRC 106119</strain>
    </source>
</reference>
<organism evidence="3 4">
    <name type="scientific">Novosphingobium sediminis</name>
    <dbReference type="NCBI Taxonomy" id="707214"/>
    <lineage>
        <taxon>Bacteria</taxon>
        <taxon>Pseudomonadati</taxon>
        <taxon>Pseudomonadota</taxon>
        <taxon>Alphaproteobacteria</taxon>
        <taxon>Sphingomonadales</taxon>
        <taxon>Sphingomonadaceae</taxon>
        <taxon>Novosphingobium</taxon>
    </lineage>
</organism>
<evidence type="ECO:0000256" key="2">
    <source>
        <dbReference type="SAM" id="SignalP"/>
    </source>
</evidence>
<evidence type="ECO:0000313" key="4">
    <source>
        <dbReference type="Proteomes" id="UP000321464"/>
    </source>
</evidence>